<dbReference type="InterPro" id="IPR036721">
    <property type="entry name" value="RCK_C_sf"/>
</dbReference>
<keyword evidence="6" id="KW-0406">Ion transport</keyword>
<dbReference type="Gene3D" id="3.30.70.1450">
    <property type="entry name" value="Regulator of K+ conductance, C-terminal domain"/>
    <property type="match status" value="2"/>
</dbReference>
<dbReference type="PANTHER" id="PTHR43833">
    <property type="entry name" value="POTASSIUM CHANNEL PROTEIN 2-RELATED-RELATED"/>
    <property type="match status" value="1"/>
</dbReference>
<feature type="domain" description="RCK N-terminal" evidence="7">
    <location>
        <begin position="1"/>
        <end position="120"/>
    </location>
</feature>
<dbReference type="InterPro" id="IPR006037">
    <property type="entry name" value="RCK_C"/>
</dbReference>
<feature type="domain" description="RCK C-terminal" evidence="8">
    <location>
        <begin position="365"/>
        <end position="446"/>
    </location>
</feature>
<protein>
    <recommendedName>
        <fullName evidence="1">Trk system potassium uptake protein TrkA</fullName>
    </recommendedName>
</protein>
<evidence type="ECO:0000256" key="4">
    <source>
        <dbReference type="ARBA" id="ARBA00022958"/>
    </source>
</evidence>
<evidence type="ECO:0000313" key="10">
    <source>
        <dbReference type="Proteomes" id="UP001236559"/>
    </source>
</evidence>
<evidence type="ECO:0000313" key="9">
    <source>
        <dbReference type="EMBL" id="MDQ0275015.1"/>
    </source>
</evidence>
<dbReference type="PROSITE" id="PS51202">
    <property type="entry name" value="RCK_C"/>
    <property type="match status" value="2"/>
</dbReference>
<keyword evidence="5" id="KW-0520">NAD</keyword>
<evidence type="ECO:0000256" key="5">
    <source>
        <dbReference type="ARBA" id="ARBA00023027"/>
    </source>
</evidence>
<keyword evidence="2" id="KW-0813">Transport</keyword>
<dbReference type="InterPro" id="IPR006036">
    <property type="entry name" value="K_uptake_TrkA"/>
</dbReference>
<feature type="domain" description="RCK C-terminal" evidence="8">
    <location>
        <begin position="140"/>
        <end position="221"/>
    </location>
</feature>
<organism evidence="9 10">
    <name type="scientific">Peptoniphilus koenoeneniae</name>
    <dbReference type="NCBI Taxonomy" id="507751"/>
    <lineage>
        <taxon>Bacteria</taxon>
        <taxon>Bacillati</taxon>
        <taxon>Bacillota</taxon>
        <taxon>Tissierellia</taxon>
        <taxon>Tissierellales</taxon>
        <taxon>Peptoniphilaceae</taxon>
        <taxon>Peptoniphilus</taxon>
    </lineage>
</organism>
<feature type="domain" description="RCK N-terminal" evidence="7">
    <location>
        <begin position="228"/>
        <end position="349"/>
    </location>
</feature>
<gene>
    <name evidence="9" type="ORF">J2S72_001039</name>
</gene>
<evidence type="ECO:0000259" key="8">
    <source>
        <dbReference type="PROSITE" id="PS51202"/>
    </source>
</evidence>
<dbReference type="PANTHER" id="PTHR43833:SF5">
    <property type="entry name" value="TRK SYSTEM POTASSIUM UPTAKE PROTEIN TRKA"/>
    <property type="match status" value="1"/>
</dbReference>
<dbReference type="SUPFAM" id="SSF51735">
    <property type="entry name" value="NAD(P)-binding Rossmann-fold domains"/>
    <property type="match status" value="2"/>
</dbReference>
<proteinExistence type="predicted"/>
<reference evidence="9 10" key="1">
    <citation type="submission" date="2023-07" db="EMBL/GenBank/DDBJ databases">
        <title>Genomic Encyclopedia of Type Strains, Phase IV (KMG-IV): sequencing the most valuable type-strain genomes for metagenomic binning, comparative biology and taxonomic classification.</title>
        <authorList>
            <person name="Goeker M."/>
        </authorList>
    </citation>
    <scope>NUCLEOTIDE SEQUENCE [LARGE SCALE GENOMIC DNA]</scope>
    <source>
        <strain evidence="9 10">DSM 22616</strain>
    </source>
</reference>
<dbReference type="Pfam" id="PF02080">
    <property type="entry name" value="TrkA_C"/>
    <property type="match status" value="2"/>
</dbReference>
<dbReference type="Pfam" id="PF02254">
    <property type="entry name" value="TrkA_N"/>
    <property type="match status" value="2"/>
</dbReference>
<evidence type="ECO:0000259" key="7">
    <source>
        <dbReference type="PROSITE" id="PS51201"/>
    </source>
</evidence>
<dbReference type="InterPro" id="IPR050721">
    <property type="entry name" value="Trk_Ktr_HKT_K-transport"/>
</dbReference>
<dbReference type="PRINTS" id="PR00335">
    <property type="entry name" value="KUPTAKETRKA"/>
</dbReference>
<evidence type="ECO:0000256" key="2">
    <source>
        <dbReference type="ARBA" id="ARBA00022448"/>
    </source>
</evidence>
<dbReference type="PROSITE" id="PS51201">
    <property type="entry name" value="RCK_N"/>
    <property type="match status" value="2"/>
</dbReference>
<dbReference type="Gene3D" id="3.40.50.720">
    <property type="entry name" value="NAD(P)-binding Rossmann-like Domain"/>
    <property type="match status" value="2"/>
</dbReference>
<dbReference type="RefSeq" id="WP_307495119.1">
    <property type="nucleotide sequence ID" value="NZ_JAUSTN010000005.1"/>
</dbReference>
<dbReference type="SUPFAM" id="SSF116726">
    <property type="entry name" value="TrkA C-terminal domain-like"/>
    <property type="match status" value="2"/>
</dbReference>
<keyword evidence="4" id="KW-0630">Potassium</keyword>
<dbReference type="InterPro" id="IPR003148">
    <property type="entry name" value="RCK_N"/>
</dbReference>
<evidence type="ECO:0000256" key="6">
    <source>
        <dbReference type="ARBA" id="ARBA00023065"/>
    </source>
</evidence>
<keyword evidence="3" id="KW-0633">Potassium transport</keyword>
<sequence>MKAIIVGGGKLGSRLSSALSIENYDVTVVDKSEKAISDINSSLDVLTVHANGLDFDVLKELEISSYDLLIATTTSDEANVLICTVAKKLGCNKCIARVRNPEYHKQVGFIIDELGIDHIINPDYATALNIEKYLLKKYLLMTDEFAGGKVKLAEFNIQTDENFVGREIKDLEDFENLLIAAVSRNGETIIPYGSTVLEENDVVLICGPRKEVDLFDEKHSGIRKSRTVQRVMILGGGKLGLYLGLLLKEDKIDTTIIEIDRERCIKLKERLPNATIINGDGTNLTLLEEEMMDTNDAFVAATGIDETNLLMALSAKQMGIYKSVAKISRPNYNQILEKLSLDGAFNTSFITASEILRILRGSGSLSVNLMLDGDAEFTEILVKEGAKIINKKVMDLNLPQGILLISVLRDEKAFIPNGNTVLVPGDRVVVFCTHENIQTLKSIFYNKKKKKSDFINELFSGI</sequence>
<accession>A0ABU0AYF9</accession>
<dbReference type="EMBL" id="JAUSTN010000005">
    <property type="protein sequence ID" value="MDQ0275015.1"/>
    <property type="molecule type" value="Genomic_DNA"/>
</dbReference>
<dbReference type="NCBIfam" id="NF007039">
    <property type="entry name" value="PRK09496.3-2"/>
    <property type="match status" value="1"/>
</dbReference>
<name>A0ABU0AYF9_9FIRM</name>
<evidence type="ECO:0000256" key="1">
    <source>
        <dbReference type="ARBA" id="ARBA00017378"/>
    </source>
</evidence>
<dbReference type="Proteomes" id="UP001236559">
    <property type="component" value="Unassembled WGS sequence"/>
</dbReference>
<dbReference type="NCBIfam" id="NF007041">
    <property type="entry name" value="PRK09496.3-4"/>
    <property type="match status" value="1"/>
</dbReference>
<keyword evidence="10" id="KW-1185">Reference proteome</keyword>
<comment type="caution">
    <text evidence="9">The sequence shown here is derived from an EMBL/GenBank/DDBJ whole genome shotgun (WGS) entry which is preliminary data.</text>
</comment>
<dbReference type="InterPro" id="IPR036291">
    <property type="entry name" value="NAD(P)-bd_dom_sf"/>
</dbReference>
<evidence type="ECO:0000256" key="3">
    <source>
        <dbReference type="ARBA" id="ARBA00022538"/>
    </source>
</evidence>